<organism evidence="1">
    <name type="scientific">Spodoptera frugiperda</name>
    <name type="common">Fall armyworm</name>
    <dbReference type="NCBI Taxonomy" id="7108"/>
    <lineage>
        <taxon>Eukaryota</taxon>
        <taxon>Metazoa</taxon>
        <taxon>Ecdysozoa</taxon>
        <taxon>Arthropoda</taxon>
        <taxon>Hexapoda</taxon>
        <taxon>Insecta</taxon>
        <taxon>Pterygota</taxon>
        <taxon>Neoptera</taxon>
        <taxon>Endopterygota</taxon>
        <taxon>Lepidoptera</taxon>
        <taxon>Glossata</taxon>
        <taxon>Ditrysia</taxon>
        <taxon>Noctuoidea</taxon>
        <taxon>Noctuidae</taxon>
        <taxon>Amphipyrinae</taxon>
        <taxon>Spodoptera</taxon>
    </lineage>
</organism>
<sequence length="93" mass="10296">MGFFLLRSENRPMTSLALDEARGSVRFLLTKNHPVPTLGFSSRNPGKPFSCVRYIAAEGAARAECCVRRAARGHSVTQTNGGEVERDRFQAIR</sequence>
<accession>A0A2H1W2X1</accession>
<dbReference type="EMBL" id="ODYU01005993">
    <property type="protein sequence ID" value="SOQ47445.1"/>
    <property type="molecule type" value="Genomic_DNA"/>
</dbReference>
<name>A0A2H1W2X1_SPOFR</name>
<proteinExistence type="predicted"/>
<evidence type="ECO:0000313" key="1">
    <source>
        <dbReference type="EMBL" id="SOQ47445.1"/>
    </source>
</evidence>
<dbReference type="AlphaFoldDB" id="A0A2H1W2X1"/>
<gene>
    <name evidence="1" type="ORF">SFRICE_026210</name>
</gene>
<reference evidence="1" key="1">
    <citation type="submission" date="2016-07" db="EMBL/GenBank/DDBJ databases">
        <authorList>
            <person name="Bretaudeau A."/>
        </authorList>
    </citation>
    <scope>NUCLEOTIDE SEQUENCE</scope>
    <source>
        <strain evidence="1">Rice</strain>
        <tissue evidence="1">Whole body</tissue>
    </source>
</reference>
<protein>
    <submittedName>
        <fullName evidence="1">SFRICE_026210</fullName>
    </submittedName>
</protein>